<name>A0AAE4QYY8_9ACTN</name>
<dbReference type="Pfam" id="PF00589">
    <property type="entry name" value="Phage_integrase"/>
    <property type="match status" value="1"/>
</dbReference>
<keyword evidence="2" id="KW-0229">DNA integration</keyword>
<evidence type="ECO:0000259" key="7">
    <source>
        <dbReference type="PROSITE" id="PS51900"/>
    </source>
</evidence>
<evidence type="ECO:0000256" key="3">
    <source>
        <dbReference type="ARBA" id="ARBA00023125"/>
    </source>
</evidence>
<comment type="similarity">
    <text evidence="1">Belongs to the 'phage' integrase family.</text>
</comment>
<dbReference type="GO" id="GO:0015074">
    <property type="term" value="P:DNA integration"/>
    <property type="evidence" value="ECO:0007669"/>
    <property type="project" value="UniProtKB-KW"/>
</dbReference>
<evidence type="ECO:0000313" key="8">
    <source>
        <dbReference type="EMBL" id="MDV6310313.1"/>
    </source>
</evidence>
<dbReference type="Proteomes" id="UP001185922">
    <property type="component" value="Unassembled WGS sequence"/>
</dbReference>
<protein>
    <submittedName>
        <fullName evidence="8">Site-specific integrase</fullName>
    </submittedName>
</protein>
<dbReference type="PROSITE" id="PS51900">
    <property type="entry name" value="CB"/>
    <property type="match status" value="1"/>
</dbReference>
<evidence type="ECO:0000256" key="4">
    <source>
        <dbReference type="ARBA" id="ARBA00023172"/>
    </source>
</evidence>
<evidence type="ECO:0000313" key="9">
    <source>
        <dbReference type="Proteomes" id="UP001185922"/>
    </source>
</evidence>
<keyword evidence="3 5" id="KW-0238">DNA-binding</keyword>
<dbReference type="SUPFAM" id="SSF56349">
    <property type="entry name" value="DNA breaking-rejoining enzymes"/>
    <property type="match status" value="1"/>
</dbReference>
<evidence type="ECO:0000256" key="2">
    <source>
        <dbReference type="ARBA" id="ARBA00022908"/>
    </source>
</evidence>
<dbReference type="EMBL" id="JAWLKH010000001">
    <property type="protein sequence ID" value="MDV6310313.1"/>
    <property type="molecule type" value="Genomic_DNA"/>
</dbReference>
<keyword evidence="4" id="KW-0233">DNA recombination</keyword>
<evidence type="ECO:0000259" key="6">
    <source>
        <dbReference type="PROSITE" id="PS51898"/>
    </source>
</evidence>
<dbReference type="InterPro" id="IPR013762">
    <property type="entry name" value="Integrase-like_cat_sf"/>
</dbReference>
<evidence type="ECO:0000256" key="1">
    <source>
        <dbReference type="ARBA" id="ARBA00008857"/>
    </source>
</evidence>
<dbReference type="Gene3D" id="1.10.150.130">
    <property type="match status" value="1"/>
</dbReference>
<dbReference type="PROSITE" id="PS51898">
    <property type="entry name" value="TYR_RECOMBINASE"/>
    <property type="match status" value="1"/>
</dbReference>
<dbReference type="CDD" id="cd00397">
    <property type="entry name" value="DNA_BRE_C"/>
    <property type="match status" value="1"/>
</dbReference>
<dbReference type="InterPro" id="IPR010998">
    <property type="entry name" value="Integrase_recombinase_N"/>
</dbReference>
<dbReference type="InterPro" id="IPR011010">
    <property type="entry name" value="DNA_brk_join_enz"/>
</dbReference>
<dbReference type="InterPro" id="IPR002104">
    <property type="entry name" value="Integrase_catalytic"/>
</dbReference>
<dbReference type="PANTHER" id="PTHR30629">
    <property type="entry name" value="PROPHAGE INTEGRASE"/>
    <property type="match status" value="1"/>
</dbReference>
<dbReference type="AlphaFoldDB" id="A0AAE4QYY8"/>
<dbReference type="InterPro" id="IPR050808">
    <property type="entry name" value="Phage_Integrase"/>
</dbReference>
<evidence type="ECO:0000256" key="5">
    <source>
        <dbReference type="PROSITE-ProRule" id="PRU01248"/>
    </source>
</evidence>
<dbReference type="InterPro" id="IPR044068">
    <property type="entry name" value="CB"/>
</dbReference>
<feature type="domain" description="Core-binding (CB)" evidence="7">
    <location>
        <begin position="29"/>
        <end position="107"/>
    </location>
</feature>
<dbReference type="InterPro" id="IPR004107">
    <property type="entry name" value="Integrase_SAM-like_N"/>
</dbReference>
<feature type="domain" description="Tyr recombinase" evidence="6">
    <location>
        <begin position="129"/>
        <end position="316"/>
    </location>
</feature>
<dbReference type="RefSeq" id="WP_317510155.1">
    <property type="nucleotide sequence ID" value="NZ_JAWLKH010000001.1"/>
</dbReference>
<organism evidence="8 9">
    <name type="scientific">Gordonia amicalis</name>
    <dbReference type="NCBI Taxonomy" id="89053"/>
    <lineage>
        <taxon>Bacteria</taxon>
        <taxon>Bacillati</taxon>
        <taxon>Actinomycetota</taxon>
        <taxon>Actinomycetes</taxon>
        <taxon>Mycobacteriales</taxon>
        <taxon>Gordoniaceae</taxon>
        <taxon>Gordonia</taxon>
    </lineage>
</organism>
<reference evidence="8" key="1">
    <citation type="submission" date="2023-10" db="EMBL/GenBank/DDBJ databases">
        <title>Development of a sustainable strategy for remediation of hydrocarbon-contaminated territories based on the waste exchange concept.</title>
        <authorList>
            <person name="Krivoruchko A."/>
        </authorList>
    </citation>
    <scope>NUCLEOTIDE SEQUENCE</scope>
    <source>
        <strain evidence="8">IEGM 1279</strain>
    </source>
</reference>
<dbReference type="GO" id="GO:0006310">
    <property type="term" value="P:DNA recombination"/>
    <property type="evidence" value="ECO:0007669"/>
    <property type="project" value="UniProtKB-KW"/>
</dbReference>
<dbReference type="PANTHER" id="PTHR30629:SF2">
    <property type="entry name" value="PROPHAGE INTEGRASE INTS-RELATED"/>
    <property type="match status" value="1"/>
</dbReference>
<dbReference type="Gene3D" id="1.10.443.10">
    <property type="entry name" value="Intergrase catalytic core"/>
    <property type="match status" value="1"/>
</dbReference>
<dbReference type="Pfam" id="PF14659">
    <property type="entry name" value="Phage_int_SAM_3"/>
    <property type="match status" value="1"/>
</dbReference>
<sequence length="328" mass="36126">MDAEAWLAMERRKLEVGTWEAPARPVPALDLETYAGRWVTERKLRPRTATGYRALLRLHINPVLGDKPVASITPEMVRRWYIGLGTDRPTRNTHAYQLLHAVMATAVIDDLIAANPVHIRGAMHTERKRQPVILTPAEVGQLAEKMPAELAASVLLAAWCGLRWGETSELRRKDLDLEGGVLTVARGVTYRDKTFRVQGTKSGVVRRVVMPPHIVERVQDHLANHVGTGLEALLFPAPGTNTHIVDVLYRKSFTKAASAIGRNALHVHDLRHFAGTQAARVGGTTAEVMARLGHSTVGAAMKYQASDLKRDRQIAAALSELARGDEKP</sequence>
<proteinExistence type="inferred from homology"/>
<gene>
    <name evidence="8" type="ORF">R3Q15_00095</name>
</gene>
<comment type="caution">
    <text evidence="8">The sequence shown here is derived from an EMBL/GenBank/DDBJ whole genome shotgun (WGS) entry which is preliminary data.</text>
</comment>
<dbReference type="GO" id="GO:0003677">
    <property type="term" value="F:DNA binding"/>
    <property type="evidence" value="ECO:0007669"/>
    <property type="project" value="UniProtKB-UniRule"/>
</dbReference>
<accession>A0AAE4QYY8</accession>